<name>A0A0A9BRS3_ARUDO</name>
<evidence type="ECO:0000256" key="1">
    <source>
        <dbReference type="SAM" id="MobiDB-lite"/>
    </source>
</evidence>
<dbReference type="AlphaFoldDB" id="A0A0A9BRS3"/>
<evidence type="ECO:0000313" key="2">
    <source>
        <dbReference type="EMBL" id="JAD64838.1"/>
    </source>
</evidence>
<proteinExistence type="predicted"/>
<reference evidence="2" key="2">
    <citation type="journal article" date="2015" name="Data Brief">
        <title>Shoot transcriptome of the giant reed, Arundo donax.</title>
        <authorList>
            <person name="Barrero R.A."/>
            <person name="Guerrero F.D."/>
            <person name="Moolhuijzen P."/>
            <person name="Goolsby J.A."/>
            <person name="Tidwell J."/>
            <person name="Bellgard S.E."/>
            <person name="Bellgard M.I."/>
        </authorList>
    </citation>
    <scope>NUCLEOTIDE SEQUENCE</scope>
    <source>
        <tissue evidence="2">Shoot tissue taken approximately 20 cm above the soil surface</tissue>
    </source>
</reference>
<sequence>MGAEELLQCPTLRQAFPDAKAP</sequence>
<protein>
    <submittedName>
        <fullName evidence="2">Uncharacterized protein</fullName>
    </submittedName>
</protein>
<organism evidence="2">
    <name type="scientific">Arundo donax</name>
    <name type="common">Giant reed</name>
    <name type="synonym">Donax arundinaceus</name>
    <dbReference type="NCBI Taxonomy" id="35708"/>
    <lineage>
        <taxon>Eukaryota</taxon>
        <taxon>Viridiplantae</taxon>
        <taxon>Streptophyta</taxon>
        <taxon>Embryophyta</taxon>
        <taxon>Tracheophyta</taxon>
        <taxon>Spermatophyta</taxon>
        <taxon>Magnoliopsida</taxon>
        <taxon>Liliopsida</taxon>
        <taxon>Poales</taxon>
        <taxon>Poaceae</taxon>
        <taxon>PACMAD clade</taxon>
        <taxon>Arundinoideae</taxon>
        <taxon>Arundineae</taxon>
        <taxon>Arundo</taxon>
    </lineage>
</organism>
<feature type="region of interest" description="Disordered" evidence="1">
    <location>
        <begin position="1"/>
        <end position="22"/>
    </location>
</feature>
<dbReference type="EMBL" id="GBRH01233057">
    <property type="protein sequence ID" value="JAD64838.1"/>
    <property type="molecule type" value="Transcribed_RNA"/>
</dbReference>
<reference evidence="2" key="1">
    <citation type="submission" date="2014-09" db="EMBL/GenBank/DDBJ databases">
        <authorList>
            <person name="Magalhaes I.L.F."/>
            <person name="Oliveira U."/>
            <person name="Santos F.R."/>
            <person name="Vidigal T.H.D.A."/>
            <person name="Brescovit A.D."/>
            <person name="Santos A.J."/>
        </authorList>
    </citation>
    <scope>NUCLEOTIDE SEQUENCE</scope>
    <source>
        <tissue evidence="2">Shoot tissue taken approximately 20 cm above the soil surface</tissue>
    </source>
</reference>
<accession>A0A0A9BRS3</accession>